<evidence type="ECO:0000313" key="2">
    <source>
        <dbReference type="Proteomes" id="UP001341281"/>
    </source>
</evidence>
<dbReference type="EMBL" id="CP144752">
    <property type="protein sequence ID" value="WVZ88077.1"/>
    <property type="molecule type" value="Genomic_DNA"/>
</dbReference>
<accession>A0AAQ3X938</accession>
<sequence>MVYVMCAVPLPPGVISQVDRRRRGFLWAGEGAATGGQCLVAWEQVCDDKALGGLGVKDLALQNTCLLLKLIHRLHTATDSSWADWVRSNVSLATLEGEVAGGHWEVLRGLFPLFQAITTLPCPLQSLPPLSGQCSGGADWWGGANLGASPFSTSKRRTCAAE</sequence>
<name>A0AAQ3X938_PASNO</name>
<gene>
    <name evidence="1" type="ORF">U9M48_034630</name>
</gene>
<dbReference type="Proteomes" id="UP001341281">
    <property type="component" value="Chromosome 08"/>
</dbReference>
<reference evidence="1 2" key="1">
    <citation type="submission" date="2024-02" db="EMBL/GenBank/DDBJ databases">
        <title>High-quality chromosome-scale genome assembly of Pensacola bahiagrass (Paspalum notatum Flugge var. saurae).</title>
        <authorList>
            <person name="Vega J.M."/>
            <person name="Podio M."/>
            <person name="Orjuela J."/>
            <person name="Siena L.A."/>
            <person name="Pessino S.C."/>
            <person name="Combes M.C."/>
            <person name="Mariac C."/>
            <person name="Albertini E."/>
            <person name="Pupilli F."/>
            <person name="Ortiz J.P.A."/>
            <person name="Leblanc O."/>
        </authorList>
    </citation>
    <scope>NUCLEOTIDE SEQUENCE [LARGE SCALE GENOMIC DNA]</scope>
    <source>
        <strain evidence="1">R1</strain>
        <tissue evidence="1">Leaf</tissue>
    </source>
</reference>
<keyword evidence="2" id="KW-1185">Reference proteome</keyword>
<dbReference type="PANTHER" id="PTHR33116">
    <property type="entry name" value="REVERSE TRANSCRIPTASE ZINC-BINDING DOMAIN-CONTAINING PROTEIN-RELATED-RELATED"/>
    <property type="match status" value="1"/>
</dbReference>
<evidence type="ECO:0000313" key="1">
    <source>
        <dbReference type="EMBL" id="WVZ88077.1"/>
    </source>
</evidence>
<organism evidence="1 2">
    <name type="scientific">Paspalum notatum var. saurae</name>
    <dbReference type="NCBI Taxonomy" id="547442"/>
    <lineage>
        <taxon>Eukaryota</taxon>
        <taxon>Viridiplantae</taxon>
        <taxon>Streptophyta</taxon>
        <taxon>Embryophyta</taxon>
        <taxon>Tracheophyta</taxon>
        <taxon>Spermatophyta</taxon>
        <taxon>Magnoliopsida</taxon>
        <taxon>Liliopsida</taxon>
        <taxon>Poales</taxon>
        <taxon>Poaceae</taxon>
        <taxon>PACMAD clade</taxon>
        <taxon>Panicoideae</taxon>
        <taxon>Andropogonodae</taxon>
        <taxon>Paspaleae</taxon>
        <taxon>Paspalinae</taxon>
        <taxon>Paspalum</taxon>
    </lineage>
</organism>
<protein>
    <submittedName>
        <fullName evidence="1">Uncharacterized protein</fullName>
    </submittedName>
</protein>
<proteinExistence type="predicted"/>
<dbReference type="PANTHER" id="PTHR33116:SF78">
    <property type="entry name" value="OS12G0587133 PROTEIN"/>
    <property type="match status" value="1"/>
</dbReference>
<dbReference type="AlphaFoldDB" id="A0AAQ3X938"/>